<feature type="chain" id="PRO_5038982052" evidence="2">
    <location>
        <begin position="22"/>
        <end position="364"/>
    </location>
</feature>
<reference evidence="5" key="1">
    <citation type="submission" date="2016-10" db="EMBL/GenBank/DDBJ databases">
        <authorList>
            <person name="Varghese N."/>
            <person name="Submissions S."/>
        </authorList>
    </citation>
    <scope>NUCLEOTIDE SEQUENCE [LARGE SCALE GENOMIC DNA]</scope>
    <source>
        <strain evidence="5">DSM 17038</strain>
    </source>
</reference>
<dbReference type="Pfam" id="PF07833">
    <property type="entry name" value="Cu_amine_oxidN1"/>
    <property type="match status" value="1"/>
</dbReference>
<dbReference type="STRING" id="341036.SAMN05660649_03744"/>
<accession>A0A1I2X2H3</accession>
<protein>
    <submittedName>
        <fullName evidence="4">Copper amine oxidase N-terminal domain-containing protein</fullName>
    </submittedName>
</protein>
<organism evidence="4 5">
    <name type="scientific">Desulfotruncus arcticus DSM 17038</name>
    <dbReference type="NCBI Taxonomy" id="1121424"/>
    <lineage>
        <taxon>Bacteria</taxon>
        <taxon>Bacillati</taxon>
        <taxon>Bacillota</taxon>
        <taxon>Clostridia</taxon>
        <taxon>Eubacteriales</taxon>
        <taxon>Desulfallaceae</taxon>
        <taxon>Desulfotruncus</taxon>
    </lineage>
</organism>
<dbReference type="Proteomes" id="UP000199337">
    <property type="component" value="Unassembled WGS sequence"/>
</dbReference>
<dbReference type="InterPro" id="IPR012854">
    <property type="entry name" value="Cu_amine_oxidase-like_N"/>
</dbReference>
<name>A0A1I2X2H3_9FIRM</name>
<feature type="region of interest" description="Disordered" evidence="1">
    <location>
        <begin position="117"/>
        <end position="147"/>
    </location>
</feature>
<evidence type="ECO:0000256" key="2">
    <source>
        <dbReference type="SAM" id="SignalP"/>
    </source>
</evidence>
<feature type="signal peptide" evidence="2">
    <location>
        <begin position="1"/>
        <end position="21"/>
    </location>
</feature>
<keyword evidence="5" id="KW-1185">Reference proteome</keyword>
<dbReference type="EMBL" id="FOOX01000015">
    <property type="protein sequence ID" value="SFH07109.1"/>
    <property type="molecule type" value="Genomic_DNA"/>
</dbReference>
<feature type="compositionally biased region" description="Acidic residues" evidence="1">
    <location>
        <begin position="138"/>
        <end position="147"/>
    </location>
</feature>
<gene>
    <name evidence="4" type="ORF">SAMN05660649_03744</name>
</gene>
<dbReference type="InterPro" id="IPR036582">
    <property type="entry name" value="Mao_N_sf"/>
</dbReference>
<dbReference type="OrthoDB" id="9780101at2"/>
<proteinExistence type="predicted"/>
<evidence type="ECO:0000256" key="1">
    <source>
        <dbReference type="SAM" id="MobiDB-lite"/>
    </source>
</evidence>
<evidence type="ECO:0000259" key="3">
    <source>
        <dbReference type="Pfam" id="PF07833"/>
    </source>
</evidence>
<keyword evidence="2" id="KW-0732">Signal</keyword>
<evidence type="ECO:0000313" key="5">
    <source>
        <dbReference type="Proteomes" id="UP000199337"/>
    </source>
</evidence>
<evidence type="ECO:0000313" key="4">
    <source>
        <dbReference type="EMBL" id="SFH07109.1"/>
    </source>
</evidence>
<feature type="compositionally biased region" description="Low complexity" evidence="1">
    <location>
        <begin position="127"/>
        <end position="137"/>
    </location>
</feature>
<feature type="domain" description="Copper amine oxidase-like N-terminal" evidence="3">
    <location>
        <begin position="42"/>
        <end position="101"/>
    </location>
</feature>
<dbReference type="AlphaFoldDB" id="A0A1I2X2H3"/>
<dbReference type="SUPFAM" id="SSF55383">
    <property type="entry name" value="Copper amine oxidase, domain N"/>
    <property type="match status" value="1"/>
</dbReference>
<dbReference type="RefSeq" id="WP_092473171.1">
    <property type="nucleotide sequence ID" value="NZ_FOOX01000015.1"/>
</dbReference>
<sequence length="364" mass="40152">MKKKLLVLILASVFTLGLATAGHATVASKQVKAVYNNIKLIVNGKAVSTSAADEPFTLDGVTYVPLRLAGESLGCDVNWDGTTKTITLNSKSSVDTAIMKAQMTQKDQEIADLKKQVTDLQRDLADSESSSSSSSSSDSDDLSDLEDELEDDYDKIEDVAVDSISLDGDEDQVDVDVEVDLGKYDDEWADLSDSDIENWLDDVVSDIQDELSSSTDVDGKIIDNDEDDTLVTFSKDGKNDLKVTFKDDDYRDGGADVTDVEDSLEDDTYSVGSIKFDVKTVDYNESSDLIKAYLYADTSDAYTKWFDMSNSAIEDDVESICDDIAQAFEDDADVDPDTVRIYFYDDDDSDLDDFTYDVSRERLD</sequence>